<keyword evidence="9" id="KW-1185">Reference proteome</keyword>
<dbReference type="PRINTS" id="PR00367">
    <property type="entry name" value="ETHRSPELEMNT"/>
</dbReference>
<dbReference type="Gene3D" id="3.30.730.10">
    <property type="entry name" value="AP2/ERF domain"/>
    <property type="match status" value="1"/>
</dbReference>
<evidence type="ECO:0000256" key="6">
    <source>
        <dbReference type="SAM" id="MobiDB-lite"/>
    </source>
</evidence>
<protein>
    <submittedName>
        <fullName evidence="8">Ethylene-responsive transcription factor ERF110</fullName>
    </submittedName>
</protein>
<feature type="region of interest" description="Disordered" evidence="6">
    <location>
        <begin position="1"/>
        <end position="22"/>
    </location>
</feature>
<evidence type="ECO:0000256" key="3">
    <source>
        <dbReference type="ARBA" id="ARBA00023125"/>
    </source>
</evidence>
<dbReference type="InterPro" id="IPR044808">
    <property type="entry name" value="ERF_plant"/>
</dbReference>
<dbReference type="InterPro" id="IPR016177">
    <property type="entry name" value="DNA-bd_dom_sf"/>
</dbReference>
<comment type="subcellular location">
    <subcellularLocation>
        <location evidence="1">Nucleus</location>
    </subcellularLocation>
</comment>
<keyword evidence="4" id="KW-0804">Transcription</keyword>
<dbReference type="SMART" id="SM00380">
    <property type="entry name" value="AP2"/>
    <property type="match status" value="1"/>
</dbReference>
<feature type="region of interest" description="Disordered" evidence="6">
    <location>
        <begin position="102"/>
        <end position="124"/>
    </location>
</feature>
<evidence type="ECO:0000259" key="7">
    <source>
        <dbReference type="PROSITE" id="PS51032"/>
    </source>
</evidence>
<organism evidence="8 9">
    <name type="scientific">Platanthera guangdongensis</name>
    <dbReference type="NCBI Taxonomy" id="2320717"/>
    <lineage>
        <taxon>Eukaryota</taxon>
        <taxon>Viridiplantae</taxon>
        <taxon>Streptophyta</taxon>
        <taxon>Embryophyta</taxon>
        <taxon>Tracheophyta</taxon>
        <taxon>Spermatophyta</taxon>
        <taxon>Magnoliopsida</taxon>
        <taxon>Liliopsida</taxon>
        <taxon>Asparagales</taxon>
        <taxon>Orchidaceae</taxon>
        <taxon>Orchidoideae</taxon>
        <taxon>Orchideae</taxon>
        <taxon>Orchidinae</taxon>
        <taxon>Platanthera</taxon>
    </lineage>
</organism>
<accession>A0ABR2M8E9</accession>
<feature type="region of interest" description="Disordered" evidence="6">
    <location>
        <begin position="256"/>
        <end position="302"/>
    </location>
</feature>
<evidence type="ECO:0000256" key="5">
    <source>
        <dbReference type="ARBA" id="ARBA00023242"/>
    </source>
</evidence>
<keyword evidence="5" id="KW-0539">Nucleus</keyword>
<feature type="domain" description="AP2/ERF" evidence="7">
    <location>
        <begin position="130"/>
        <end position="187"/>
    </location>
</feature>
<reference evidence="8 9" key="1">
    <citation type="journal article" date="2022" name="Nat. Plants">
        <title>Genomes of leafy and leafless Platanthera orchids illuminate the evolution of mycoheterotrophy.</title>
        <authorList>
            <person name="Li M.H."/>
            <person name="Liu K.W."/>
            <person name="Li Z."/>
            <person name="Lu H.C."/>
            <person name="Ye Q.L."/>
            <person name="Zhang D."/>
            <person name="Wang J.Y."/>
            <person name="Li Y.F."/>
            <person name="Zhong Z.M."/>
            <person name="Liu X."/>
            <person name="Yu X."/>
            <person name="Liu D.K."/>
            <person name="Tu X.D."/>
            <person name="Liu B."/>
            <person name="Hao Y."/>
            <person name="Liao X.Y."/>
            <person name="Jiang Y.T."/>
            <person name="Sun W.H."/>
            <person name="Chen J."/>
            <person name="Chen Y.Q."/>
            <person name="Ai Y."/>
            <person name="Zhai J.W."/>
            <person name="Wu S.S."/>
            <person name="Zhou Z."/>
            <person name="Hsiao Y.Y."/>
            <person name="Wu W.L."/>
            <person name="Chen Y.Y."/>
            <person name="Lin Y.F."/>
            <person name="Hsu J.L."/>
            <person name="Li C.Y."/>
            <person name="Wang Z.W."/>
            <person name="Zhao X."/>
            <person name="Zhong W.Y."/>
            <person name="Ma X.K."/>
            <person name="Ma L."/>
            <person name="Huang J."/>
            <person name="Chen G.Z."/>
            <person name="Huang M.Z."/>
            <person name="Huang L."/>
            <person name="Peng D.H."/>
            <person name="Luo Y.B."/>
            <person name="Zou S.Q."/>
            <person name="Chen S.P."/>
            <person name="Lan S."/>
            <person name="Tsai W.C."/>
            <person name="Van de Peer Y."/>
            <person name="Liu Z.J."/>
        </authorList>
    </citation>
    <scope>NUCLEOTIDE SEQUENCE [LARGE SCALE GENOMIC DNA]</scope>
    <source>
        <strain evidence="8">Lor288</strain>
    </source>
</reference>
<dbReference type="SUPFAM" id="SSF54171">
    <property type="entry name" value="DNA-binding domain"/>
    <property type="match status" value="1"/>
</dbReference>
<evidence type="ECO:0000313" key="9">
    <source>
        <dbReference type="Proteomes" id="UP001412067"/>
    </source>
</evidence>
<evidence type="ECO:0000256" key="4">
    <source>
        <dbReference type="ARBA" id="ARBA00023163"/>
    </source>
</evidence>
<comment type="caution">
    <text evidence="8">The sequence shown here is derived from an EMBL/GenBank/DDBJ whole genome shotgun (WGS) entry which is preliminary data.</text>
</comment>
<dbReference type="InterPro" id="IPR001471">
    <property type="entry name" value="AP2/ERF_dom"/>
</dbReference>
<dbReference type="Proteomes" id="UP001412067">
    <property type="component" value="Unassembled WGS sequence"/>
</dbReference>
<proteinExistence type="predicted"/>
<dbReference type="InterPro" id="IPR036955">
    <property type="entry name" value="AP2/ERF_dom_sf"/>
</dbReference>
<evidence type="ECO:0000256" key="2">
    <source>
        <dbReference type="ARBA" id="ARBA00023015"/>
    </source>
</evidence>
<dbReference type="EMBL" id="JBBWWR010000011">
    <property type="protein sequence ID" value="KAK8959869.1"/>
    <property type="molecule type" value="Genomic_DNA"/>
</dbReference>
<sequence>MCFKVANPPDFSKPPEDSPEEEELVAGMMMFSSRQKSEEMSMMVSALTHVMSGEGREGGLVAGGLGGDLGSGYEGDGGLKRERNEVMKETMMRHCSTTTTIASMNPRQTPPVEEAAPDSHKEMVEPPRRRYRGVRQRPWGKWAAEIRDPQKAARVWLGTFETDEAAAKAYDAAAIRFRGSRAKLNFPESARLPESVAVFPASTMSSGPLIGSSGSIVSRDYLEYSRLLQGDGQYANFQPETISNALFCASPVSSSSSSPSSSSILTEFHGFGGAEQQRTGDFGQPEKGRGGGGSPFPANRLN</sequence>
<keyword evidence="2" id="KW-0805">Transcription regulation</keyword>
<dbReference type="PROSITE" id="PS51032">
    <property type="entry name" value="AP2_ERF"/>
    <property type="match status" value="1"/>
</dbReference>
<gene>
    <name evidence="8" type="primary">ERF110</name>
    <name evidence="8" type="ORF">KSP40_PGU006258</name>
</gene>
<keyword evidence="3" id="KW-0238">DNA-binding</keyword>
<evidence type="ECO:0000256" key="1">
    <source>
        <dbReference type="ARBA" id="ARBA00004123"/>
    </source>
</evidence>
<dbReference type="CDD" id="cd00018">
    <property type="entry name" value="AP2"/>
    <property type="match status" value="1"/>
</dbReference>
<dbReference type="PANTHER" id="PTHR31190">
    <property type="entry name" value="DNA-BINDING DOMAIN"/>
    <property type="match status" value="1"/>
</dbReference>
<name>A0ABR2M8E9_9ASPA</name>
<dbReference type="PANTHER" id="PTHR31190:SF473">
    <property type="entry name" value="OS05G0437100 PROTEIN"/>
    <property type="match status" value="1"/>
</dbReference>
<dbReference type="Pfam" id="PF00847">
    <property type="entry name" value="AP2"/>
    <property type="match status" value="1"/>
</dbReference>
<evidence type="ECO:0000313" key="8">
    <source>
        <dbReference type="EMBL" id="KAK8959869.1"/>
    </source>
</evidence>